<keyword evidence="4" id="KW-0819">tRNA processing</keyword>
<dbReference type="Proteomes" id="UP000225833">
    <property type="component" value="Unassembled WGS sequence"/>
</dbReference>
<evidence type="ECO:0000256" key="4">
    <source>
        <dbReference type="ARBA" id="ARBA00022694"/>
    </source>
</evidence>
<comment type="caution">
    <text evidence="5">The sequence shown here is derived from an EMBL/GenBank/DDBJ whole genome shotgun (WGS) entry which is preliminary data.</text>
</comment>
<evidence type="ECO:0000256" key="3">
    <source>
        <dbReference type="ARBA" id="ARBA00022691"/>
    </source>
</evidence>
<keyword evidence="2 5" id="KW-0808">Transferase</keyword>
<name>A0A2D0J254_XENBU</name>
<organism evidence="5 6">
    <name type="scientific">Xenorhabdus budapestensis</name>
    <dbReference type="NCBI Taxonomy" id="290110"/>
    <lineage>
        <taxon>Bacteria</taxon>
        <taxon>Pseudomonadati</taxon>
        <taxon>Pseudomonadota</taxon>
        <taxon>Gammaproteobacteria</taxon>
        <taxon>Enterobacterales</taxon>
        <taxon>Morganellaceae</taxon>
        <taxon>Xenorhabdus</taxon>
    </lineage>
</organism>
<evidence type="ECO:0000256" key="2">
    <source>
        <dbReference type="ARBA" id="ARBA00022679"/>
    </source>
</evidence>
<sequence>MNPKRYACICQMMAMRQPDLTICLEEVHKLHNISAVIRSADAVGIHQIHAIWPTHQLRTQLWSRIVKGWNDHSLINKGKLSQVNLGG</sequence>
<dbReference type="GO" id="GO:0141100">
    <property type="term" value="F:tRNA (guanine(18)-2'-O)-methyltransferase activity"/>
    <property type="evidence" value="ECO:0007669"/>
    <property type="project" value="UniProtKB-EC"/>
</dbReference>
<dbReference type="Gene3D" id="3.40.1280.10">
    <property type="match status" value="1"/>
</dbReference>
<dbReference type="SUPFAM" id="SSF75217">
    <property type="entry name" value="alpha/beta knot"/>
    <property type="match status" value="1"/>
</dbReference>
<dbReference type="InterPro" id="IPR033671">
    <property type="entry name" value="TrmH"/>
</dbReference>
<evidence type="ECO:0000313" key="6">
    <source>
        <dbReference type="Proteomes" id="UP000225833"/>
    </source>
</evidence>
<keyword evidence="3" id="KW-0949">S-adenosyl-L-methionine</keyword>
<dbReference type="GO" id="GO:0002938">
    <property type="term" value="P:tRNA guanine ribose methylation"/>
    <property type="evidence" value="ECO:0007669"/>
    <property type="project" value="TreeGrafter"/>
</dbReference>
<keyword evidence="1 5" id="KW-0489">Methyltransferase</keyword>
<dbReference type="AlphaFoldDB" id="A0A2D0J254"/>
<dbReference type="InterPro" id="IPR029028">
    <property type="entry name" value="Alpha/beta_knot_MTases"/>
</dbReference>
<dbReference type="EC" id="2.1.1.34" evidence="5"/>
<evidence type="ECO:0000256" key="1">
    <source>
        <dbReference type="ARBA" id="ARBA00022603"/>
    </source>
</evidence>
<dbReference type="PANTHER" id="PTHR43453:SF1">
    <property type="entry name" value="TRNA_RRNA METHYLTRANSFERASE SPOU TYPE DOMAIN-CONTAINING PROTEIN"/>
    <property type="match status" value="1"/>
</dbReference>
<accession>A0A2D0J254</accession>
<reference evidence="5 6" key="1">
    <citation type="journal article" date="2017" name="Nat. Microbiol.">
        <title>Natural product diversity associated with the nematode symbionts Photorhabdus and Xenorhabdus.</title>
        <authorList>
            <person name="Tobias N.J."/>
            <person name="Wolff H."/>
            <person name="Djahanschiri B."/>
            <person name="Grundmann F."/>
            <person name="Kronenwerth M."/>
            <person name="Shi Y.M."/>
            <person name="Simonyi S."/>
            <person name="Grun P."/>
            <person name="Shapiro-Ilan D."/>
            <person name="Pidot S.J."/>
            <person name="Stinear T.P."/>
            <person name="Ebersberger I."/>
            <person name="Bode H.B."/>
        </authorList>
    </citation>
    <scope>NUCLEOTIDE SEQUENCE [LARGE SCALE GENOMIC DNA]</scope>
    <source>
        <strain evidence="5 6">DSM 16342</strain>
    </source>
</reference>
<protein>
    <submittedName>
        <fullName evidence="5">tRNA-2'-O-methyltransferase TrmH</fullName>
        <ecNumber evidence="5">2.1.1.34</ecNumber>
    </submittedName>
</protein>
<dbReference type="InterPro" id="IPR029026">
    <property type="entry name" value="tRNA_m1G_MTases_N"/>
</dbReference>
<proteinExistence type="predicted"/>
<dbReference type="EMBL" id="NIBS01000005">
    <property type="protein sequence ID" value="PHM28381.1"/>
    <property type="molecule type" value="Genomic_DNA"/>
</dbReference>
<evidence type="ECO:0000313" key="5">
    <source>
        <dbReference type="EMBL" id="PHM28381.1"/>
    </source>
</evidence>
<dbReference type="PANTHER" id="PTHR43453">
    <property type="entry name" value="RRNA METHYLASE-LIKE"/>
    <property type="match status" value="1"/>
</dbReference>
<gene>
    <name evidence="5" type="ORF">Xbud_01389</name>
</gene>